<dbReference type="Proteomes" id="UP001501456">
    <property type="component" value="Unassembled WGS sequence"/>
</dbReference>
<comment type="caution">
    <text evidence="3">The sequence shown here is derived from an EMBL/GenBank/DDBJ whole genome shotgun (WGS) entry which is preliminary data.</text>
</comment>
<feature type="domain" description="T9SS-like galactose binding" evidence="2">
    <location>
        <begin position="302"/>
        <end position="392"/>
    </location>
</feature>
<name>A0ABP7H1T9_9FLAO</name>
<gene>
    <name evidence="3" type="ORF">GCM10022271_12430</name>
</gene>
<feature type="domain" description="T9SS-like galactose binding" evidence="2">
    <location>
        <begin position="164"/>
        <end position="263"/>
    </location>
</feature>
<dbReference type="InterPro" id="IPR056600">
    <property type="entry name" value="GBD_T9SS_assoc"/>
</dbReference>
<dbReference type="InterPro" id="IPR026444">
    <property type="entry name" value="Secre_tail"/>
</dbReference>
<evidence type="ECO:0000313" key="4">
    <source>
        <dbReference type="Proteomes" id="UP001501456"/>
    </source>
</evidence>
<keyword evidence="1" id="KW-0732">Signal</keyword>
<evidence type="ECO:0000259" key="2">
    <source>
        <dbReference type="Pfam" id="PF23759"/>
    </source>
</evidence>
<protein>
    <recommendedName>
        <fullName evidence="2">T9SS-like galactose binding domain-containing protein</fullName>
    </recommendedName>
</protein>
<dbReference type="NCBIfam" id="NF033708">
    <property type="entry name" value="T9SS_Cterm_ChiA"/>
    <property type="match status" value="1"/>
</dbReference>
<evidence type="ECO:0000313" key="3">
    <source>
        <dbReference type="EMBL" id="GAA3781646.1"/>
    </source>
</evidence>
<dbReference type="NCBIfam" id="TIGR04183">
    <property type="entry name" value="Por_Secre_tail"/>
    <property type="match status" value="1"/>
</dbReference>
<reference evidence="4" key="1">
    <citation type="journal article" date="2019" name="Int. J. Syst. Evol. Microbiol.">
        <title>The Global Catalogue of Microorganisms (GCM) 10K type strain sequencing project: providing services to taxonomists for standard genome sequencing and annotation.</title>
        <authorList>
            <consortium name="The Broad Institute Genomics Platform"/>
            <consortium name="The Broad Institute Genome Sequencing Center for Infectious Disease"/>
            <person name="Wu L."/>
            <person name="Ma J."/>
        </authorList>
    </citation>
    <scope>NUCLEOTIDE SEQUENCE [LARGE SCALE GENOMIC DNA]</scope>
    <source>
        <strain evidence="4">JCM 17525</strain>
    </source>
</reference>
<dbReference type="Pfam" id="PF23759">
    <property type="entry name" value="GBD_T9SS_assoc"/>
    <property type="match status" value="2"/>
</dbReference>
<keyword evidence="4" id="KW-1185">Reference proteome</keyword>
<sequence>MIKKLLFSGYTFLSFFYGFSQSDDCGNIASAELIVNTTCNTQNWNNTSNTDNSWNYNGASCGENPRDDAWGWFDAISTSTTITYNPIQNGNVILTLFEGACNTNMSPVSCANDNGAPDAGNEETITYNTTVGQRYRVRIQRAGGNRSMNGTICVFDSSVASLPNDNPCNATNLNVNTGCIYTSFTNAGATNSSGIPAPGCANYSGGDVWFSVTVPTSGAIIIDSNSGSLTDSGMAVYSGGTCSSLTLIECDDDDSDNGLMSSITLTGRTPGETLYIRFWEYGNDNQGTFSICASEPPAPPINDDCSGAIPLSSNSICNYSFYTNEAATASTGVPAPGCASYSGGDVWFSVVIDSTGEVTIDTQSAALTDSGIAAYSGTCGSLSLIECDDDDSANALMSSITLTGRTPGETIYIRFWEYGNNNQGTFGICATSPIPPDVYGVYLPCPGEPSQPLTSTIGCQGSLSIGNTINGNLNAVTDNVALQPIIFISSSDPCQFDTTDTANYTSVNFTVDTSGVYTFAAETPTPYFDAMGYIYETASGFTPGTCSTGYIAGDDDDGPNLDPLITANLTTGVTYTLVTTIFDFSSTTHTGPFTWNVSGPPRDIDWYTTATGGSPIGSGSSFDPVGVTGSPLSNTNTPGIYSFWGACPDSPGTRFQADYIIGKVWNGSVDTNWYNDNNWVPTGIPTASDCVIIPDVATSNNRSPIADYSIFTPPTPPLPALGRNLTILANGFLEIENNSVIEITEWVNVDNDGFFLLRDSASLIQDPTETTNNNIGEISAQRSVNNLDDPYDYIYWSSPVESFDVENISPNTNPNLIWKWLPTQATGGGIGNHGDWRHPAPNELMSLGTGYIVRNLTGTTPYPDTPAVPNATAEFIGRPNNGNVSVNITRGTHTTGNYQGDNGVANGTTPQDDNWNLIGNPYPSGISYTDFISANPYIDGTIYLWTHENTPAAIASPFYEDFVYNYSDDYIDNNYTGSNPPGFNGSIASGQAFFVLMLDNASTSEQVVFNNSMRSATIPNDQFYRGTISESRNTIERHRLWLDLVTPSNTAASILVGYIDGATNDTDRLYDGFEFEGNPTSFYSLIGEDKMSIQGRTLPFTDTDLVPLGFKTPESGTHSIGLNTLDGLFLSTNQNIYLEDTHLNIIHDLRVSPYTFNIENGTHNNRFILRYTNNTLSTHEFDSNTGFTISAPNSKYIKVKSATSNINSVIVYDLLGRTLINKSEINSSETTIENLPYSDGAYIVQATLKNGIQKTQKVVLRQ</sequence>
<accession>A0ABP7H1T9</accession>
<evidence type="ECO:0000256" key="1">
    <source>
        <dbReference type="ARBA" id="ARBA00022729"/>
    </source>
</evidence>
<dbReference type="EMBL" id="BAABBI010000001">
    <property type="protein sequence ID" value="GAA3781646.1"/>
    <property type="molecule type" value="Genomic_DNA"/>
</dbReference>
<dbReference type="RefSeq" id="WP_344728416.1">
    <property type="nucleotide sequence ID" value="NZ_BAABBI010000001.1"/>
</dbReference>
<proteinExistence type="predicted"/>
<dbReference type="Gene3D" id="2.60.120.380">
    <property type="match status" value="1"/>
</dbReference>
<organism evidence="3 4">
    <name type="scientific">Corallibacter vietnamensis</name>
    <dbReference type="NCBI Taxonomy" id="904130"/>
    <lineage>
        <taxon>Bacteria</taxon>
        <taxon>Pseudomonadati</taxon>
        <taxon>Bacteroidota</taxon>
        <taxon>Flavobacteriia</taxon>
        <taxon>Flavobacteriales</taxon>
        <taxon>Flavobacteriaceae</taxon>
        <taxon>Corallibacter</taxon>
    </lineage>
</organism>